<evidence type="ECO:0000256" key="2">
    <source>
        <dbReference type="ARBA" id="ARBA00022692"/>
    </source>
</evidence>
<dbReference type="InterPro" id="IPR052337">
    <property type="entry name" value="SAT4-like"/>
</dbReference>
<organism evidence="9 10">
    <name type="scientific">Curvularia kusanoi</name>
    <name type="common">Cochliobolus kusanoi</name>
    <dbReference type="NCBI Taxonomy" id="90978"/>
    <lineage>
        <taxon>Eukaryota</taxon>
        <taxon>Fungi</taxon>
        <taxon>Dikarya</taxon>
        <taxon>Ascomycota</taxon>
        <taxon>Pezizomycotina</taxon>
        <taxon>Dothideomycetes</taxon>
        <taxon>Pleosporomycetidae</taxon>
        <taxon>Pleosporales</taxon>
        <taxon>Pleosporineae</taxon>
        <taxon>Pleosporaceae</taxon>
        <taxon>Curvularia</taxon>
    </lineage>
</organism>
<dbReference type="PANTHER" id="PTHR33048:SF146">
    <property type="entry name" value="INTEGRAL MEMBRANE PROTEIN"/>
    <property type="match status" value="1"/>
</dbReference>
<evidence type="ECO:0000313" key="9">
    <source>
        <dbReference type="EMBL" id="KAF3008906.1"/>
    </source>
</evidence>
<comment type="caution">
    <text evidence="9">The sequence shown here is derived from an EMBL/GenBank/DDBJ whole genome shotgun (WGS) entry which is preliminary data.</text>
</comment>
<keyword evidence="4 7" id="KW-0472">Membrane</keyword>
<evidence type="ECO:0000256" key="3">
    <source>
        <dbReference type="ARBA" id="ARBA00022989"/>
    </source>
</evidence>
<feature type="transmembrane region" description="Helical" evidence="7">
    <location>
        <begin position="99"/>
        <end position="121"/>
    </location>
</feature>
<dbReference type="Pfam" id="PF20684">
    <property type="entry name" value="Fung_rhodopsin"/>
    <property type="match status" value="1"/>
</dbReference>
<proteinExistence type="inferred from homology"/>
<reference evidence="9" key="1">
    <citation type="submission" date="2019-04" db="EMBL/GenBank/DDBJ databases">
        <title>Sequencing of skin fungus with MAO and IRED activity.</title>
        <authorList>
            <person name="Marsaioli A.J."/>
            <person name="Bonatto J.M.C."/>
            <person name="Reis Junior O."/>
        </authorList>
    </citation>
    <scope>NUCLEOTIDE SEQUENCE</scope>
    <source>
        <strain evidence="9">30M1</strain>
    </source>
</reference>
<feature type="region of interest" description="Disordered" evidence="6">
    <location>
        <begin position="318"/>
        <end position="338"/>
    </location>
</feature>
<protein>
    <recommendedName>
        <fullName evidence="8">Rhodopsin domain-containing protein</fullName>
    </recommendedName>
</protein>
<name>A0A9P4WEK5_CURKU</name>
<evidence type="ECO:0000256" key="5">
    <source>
        <dbReference type="ARBA" id="ARBA00038359"/>
    </source>
</evidence>
<evidence type="ECO:0000313" key="10">
    <source>
        <dbReference type="Proteomes" id="UP000801428"/>
    </source>
</evidence>
<dbReference type="AlphaFoldDB" id="A0A9P4WEK5"/>
<dbReference type="Proteomes" id="UP000801428">
    <property type="component" value="Unassembled WGS sequence"/>
</dbReference>
<dbReference type="OrthoDB" id="444631at2759"/>
<keyword evidence="2 7" id="KW-0812">Transmembrane</keyword>
<keyword evidence="3 7" id="KW-1133">Transmembrane helix</keyword>
<feature type="transmembrane region" description="Helical" evidence="7">
    <location>
        <begin position="16"/>
        <end position="34"/>
    </location>
</feature>
<dbReference type="PANTHER" id="PTHR33048">
    <property type="entry name" value="PTH11-LIKE INTEGRAL MEMBRANE PROTEIN (AFU_ORTHOLOGUE AFUA_5G11245)"/>
    <property type="match status" value="1"/>
</dbReference>
<feature type="transmembrane region" description="Helical" evidence="7">
    <location>
        <begin position="248"/>
        <end position="273"/>
    </location>
</feature>
<feature type="compositionally biased region" description="Basic and acidic residues" evidence="6">
    <location>
        <begin position="319"/>
        <end position="338"/>
    </location>
</feature>
<evidence type="ECO:0000256" key="4">
    <source>
        <dbReference type="ARBA" id="ARBA00023136"/>
    </source>
</evidence>
<feature type="transmembrane region" description="Helical" evidence="7">
    <location>
        <begin position="46"/>
        <end position="66"/>
    </location>
</feature>
<evidence type="ECO:0000259" key="8">
    <source>
        <dbReference type="Pfam" id="PF20684"/>
    </source>
</evidence>
<evidence type="ECO:0000256" key="6">
    <source>
        <dbReference type="SAM" id="MobiDB-lite"/>
    </source>
</evidence>
<accession>A0A9P4WEK5</accession>
<gene>
    <name evidence="9" type="ORF">E8E13_011219</name>
</gene>
<dbReference type="GO" id="GO:0016020">
    <property type="term" value="C:membrane"/>
    <property type="evidence" value="ECO:0007669"/>
    <property type="project" value="UniProtKB-SubCell"/>
</dbReference>
<evidence type="ECO:0000256" key="7">
    <source>
        <dbReference type="SAM" id="Phobius"/>
    </source>
</evidence>
<dbReference type="EMBL" id="SWKU01000003">
    <property type="protein sequence ID" value="KAF3008906.1"/>
    <property type="molecule type" value="Genomic_DNA"/>
</dbReference>
<comment type="similarity">
    <text evidence="5">Belongs to the SAT4 family.</text>
</comment>
<dbReference type="InterPro" id="IPR049326">
    <property type="entry name" value="Rhodopsin_dom_fungi"/>
</dbReference>
<keyword evidence="10" id="KW-1185">Reference proteome</keyword>
<evidence type="ECO:0000256" key="1">
    <source>
        <dbReference type="ARBA" id="ARBA00004141"/>
    </source>
</evidence>
<feature type="domain" description="Rhodopsin" evidence="8">
    <location>
        <begin position="30"/>
        <end position="274"/>
    </location>
</feature>
<comment type="subcellular location">
    <subcellularLocation>
        <location evidence="1">Membrane</location>
        <topology evidence="1">Multi-pass membrane protein</topology>
    </subcellularLocation>
</comment>
<sequence>MPSPGSYVALDVFKPTGYVMVALTTTFVLLRAAIQVAQQTKMEIQDWLFYAAYASYVADCSLYFSISSPLLKANNEVMTGEAPPWATMQHDLATMAHSLFTGLVLFYICLWCAKLSLLVLYRKLMVGLANVYIRIWWGILVFCVLSWIGCMVSAIAACSTLFTSGTCGAEWKQELGLYLAFTVDVISDLMILFLPMKLTWNLNMPRPRKYGLRILFGTGLICILFATLRVANVGSRTYGKNSRPDPAWLMLWTTLESSIAVIIACSPAFATLYREVRSSQPRSSSVTHTSAGQDSDGLAERRAAFELALQQMPAVARLPRTDDLGQDDKASREQLVHA</sequence>
<feature type="transmembrane region" description="Helical" evidence="7">
    <location>
        <begin position="177"/>
        <end position="198"/>
    </location>
</feature>
<feature type="transmembrane region" description="Helical" evidence="7">
    <location>
        <begin position="210"/>
        <end position="228"/>
    </location>
</feature>
<feature type="transmembrane region" description="Helical" evidence="7">
    <location>
        <begin position="133"/>
        <end position="157"/>
    </location>
</feature>